<name>A0A6J4KKQ3_9CHLR</name>
<reference evidence="1" key="1">
    <citation type="submission" date="2020-02" db="EMBL/GenBank/DDBJ databases">
        <authorList>
            <person name="Meier V. D."/>
        </authorList>
    </citation>
    <scope>NUCLEOTIDE SEQUENCE</scope>
    <source>
        <strain evidence="1">AVDCRST_MAG93</strain>
    </source>
</reference>
<protein>
    <submittedName>
        <fullName evidence="1">Uncharacterized protein</fullName>
    </submittedName>
</protein>
<proteinExistence type="predicted"/>
<evidence type="ECO:0000313" key="1">
    <source>
        <dbReference type="EMBL" id="CAA9306097.1"/>
    </source>
</evidence>
<accession>A0A6J4KKQ3</accession>
<dbReference type="EMBL" id="CADCTR010001658">
    <property type="protein sequence ID" value="CAA9306097.1"/>
    <property type="molecule type" value="Genomic_DNA"/>
</dbReference>
<organism evidence="1">
    <name type="scientific">uncultured Chloroflexia bacterium</name>
    <dbReference type="NCBI Taxonomy" id="1672391"/>
    <lineage>
        <taxon>Bacteria</taxon>
        <taxon>Bacillati</taxon>
        <taxon>Chloroflexota</taxon>
        <taxon>Chloroflexia</taxon>
        <taxon>environmental samples</taxon>
    </lineage>
</organism>
<feature type="non-terminal residue" evidence="1">
    <location>
        <position position="160"/>
    </location>
</feature>
<dbReference type="AlphaFoldDB" id="A0A6J4KKQ3"/>
<gene>
    <name evidence="1" type="ORF">AVDCRST_MAG93-4919</name>
</gene>
<sequence length="160" mass="18608">MTSTTHLHGQSTLSELFTVVYVLVDDYLKASERAGHFKLPRAVNQKGSYAELMTIALVGELRSQTHVGDWFDFIKVEHSRLFPILPYRTRYYRVLKNLERIMADFALRFSHGDTFHVIDSQPLPIYQGNRWQRLRKMTEATSGHCPSGWFYGFRLHAVTD</sequence>